<evidence type="ECO:0000313" key="8">
    <source>
        <dbReference type="Proteomes" id="UP000800097"/>
    </source>
</evidence>
<proteinExistence type="inferred from homology"/>
<dbReference type="Proteomes" id="UP000800097">
    <property type="component" value="Unassembled WGS sequence"/>
</dbReference>
<dbReference type="PANTHER" id="PTHR14582:SF1">
    <property type="entry name" value="CENTROMERE PROTEIN O"/>
    <property type="match status" value="1"/>
</dbReference>
<dbReference type="EMBL" id="ML986502">
    <property type="protein sequence ID" value="KAF2274470.1"/>
    <property type="molecule type" value="Genomic_DNA"/>
</dbReference>
<dbReference type="InterPro" id="IPR018464">
    <property type="entry name" value="CENP-O"/>
</dbReference>
<reference evidence="7" key="1">
    <citation type="journal article" date="2020" name="Stud. Mycol.">
        <title>101 Dothideomycetes genomes: a test case for predicting lifestyles and emergence of pathogens.</title>
        <authorList>
            <person name="Haridas S."/>
            <person name="Albert R."/>
            <person name="Binder M."/>
            <person name="Bloem J."/>
            <person name="Labutti K."/>
            <person name="Salamov A."/>
            <person name="Andreopoulos B."/>
            <person name="Baker S."/>
            <person name="Barry K."/>
            <person name="Bills G."/>
            <person name="Bluhm B."/>
            <person name="Cannon C."/>
            <person name="Castanera R."/>
            <person name="Culley D."/>
            <person name="Daum C."/>
            <person name="Ezra D."/>
            <person name="Gonzalez J."/>
            <person name="Henrissat B."/>
            <person name="Kuo A."/>
            <person name="Liang C."/>
            <person name="Lipzen A."/>
            <person name="Lutzoni F."/>
            <person name="Magnuson J."/>
            <person name="Mondo S."/>
            <person name="Nolan M."/>
            <person name="Ohm R."/>
            <person name="Pangilinan J."/>
            <person name="Park H.-J."/>
            <person name="Ramirez L."/>
            <person name="Alfaro M."/>
            <person name="Sun H."/>
            <person name="Tritt A."/>
            <person name="Yoshinaga Y."/>
            <person name="Zwiers L.-H."/>
            <person name="Turgeon B."/>
            <person name="Goodwin S."/>
            <person name="Spatafora J."/>
            <person name="Crous P."/>
            <person name="Grigoriev I."/>
        </authorList>
    </citation>
    <scope>NUCLEOTIDE SEQUENCE</scope>
    <source>
        <strain evidence="7">CBS 379.55</strain>
    </source>
</reference>
<evidence type="ECO:0008006" key="9">
    <source>
        <dbReference type="Google" id="ProtNLM"/>
    </source>
</evidence>
<evidence type="ECO:0000256" key="2">
    <source>
        <dbReference type="ARBA" id="ARBA00004584"/>
    </source>
</evidence>
<organism evidence="7 8">
    <name type="scientific">Westerdykella ornata</name>
    <dbReference type="NCBI Taxonomy" id="318751"/>
    <lineage>
        <taxon>Eukaryota</taxon>
        <taxon>Fungi</taxon>
        <taxon>Dikarya</taxon>
        <taxon>Ascomycota</taxon>
        <taxon>Pezizomycotina</taxon>
        <taxon>Dothideomycetes</taxon>
        <taxon>Pleosporomycetidae</taxon>
        <taxon>Pleosporales</taxon>
        <taxon>Sporormiaceae</taxon>
        <taxon>Westerdykella</taxon>
    </lineage>
</organism>
<dbReference type="Pfam" id="PF09496">
    <property type="entry name" value="CENP-O"/>
    <property type="match status" value="1"/>
</dbReference>
<keyword evidence="5" id="KW-0539">Nucleus</keyword>
<dbReference type="RefSeq" id="XP_033652009.1">
    <property type="nucleotide sequence ID" value="XM_033794915.1"/>
</dbReference>
<gene>
    <name evidence="7" type="ORF">EI97DRAFT_357363</name>
</gene>
<dbReference type="GeneID" id="54548090"/>
<evidence type="ECO:0000313" key="7">
    <source>
        <dbReference type="EMBL" id="KAF2274470.1"/>
    </source>
</evidence>
<name>A0A6A6JCX1_WESOR</name>
<keyword evidence="8" id="KW-1185">Reference proteome</keyword>
<protein>
    <recommendedName>
        <fullName evidence="9">Cenp-O kinetochore centromere component</fullName>
    </recommendedName>
</protein>
<keyword evidence="6" id="KW-0137">Centromere</keyword>
<comment type="subcellular location">
    <subcellularLocation>
        <location evidence="2">Chromosome</location>
        <location evidence="2">Centromere</location>
    </subcellularLocation>
    <subcellularLocation>
        <location evidence="1">Nucleus</location>
    </subcellularLocation>
</comment>
<comment type="similarity">
    <text evidence="3">Belongs to the CENP-O/MCM21 family.</text>
</comment>
<evidence type="ECO:0000256" key="5">
    <source>
        <dbReference type="ARBA" id="ARBA00023242"/>
    </source>
</evidence>
<feature type="non-terminal residue" evidence="7">
    <location>
        <position position="1"/>
    </location>
</feature>
<keyword evidence="4" id="KW-0158">Chromosome</keyword>
<dbReference type="PANTHER" id="PTHR14582">
    <property type="entry name" value="INNER KINETOCHORE SUBUNIT MAL2"/>
    <property type="match status" value="1"/>
</dbReference>
<evidence type="ECO:0000256" key="4">
    <source>
        <dbReference type="ARBA" id="ARBA00022454"/>
    </source>
</evidence>
<feature type="non-terminal residue" evidence="7">
    <location>
        <position position="234"/>
    </location>
</feature>
<dbReference type="OrthoDB" id="10050372at2759"/>
<dbReference type="AlphaFoldDB" id="A0A6A6JCX1"/>
<evidence type="ECO:0000256" key="3">
    <source>
        <dbReference type="ARBA" id="ARBA00007321"/>
    </source>
</evidence>
<evidence type="ECO:0000256" key="1">
    <source>
        <dbReference type="ARBA" id="ARBA00004123"/>
    </source>
</evidence>
<dbReference type="GO" id="GO:0031511">
    <property type="term" value="C:Mis6-Sim4 complex"/>
    <property type="evidence" value="ECO:0007669"/>
    <property type="project" value="TreeGrafter"/>
</dbReference>
<evidence type="ECO:0000256" key="6">
    <source>
        <dbReference type="ARBA" id="ARBA00023328"/>
    </source>
</evidence>
<sequence length="234" mass="26198">AGVTAYRVKDPDPNAVDNGNLLGVRIDVSVEAKFVDTYHVLFNRPNTRFRTMLKIHRHTIPPCIPLRQLANRYLPQLRKDSSPEVEQDLIRFGKLLRKELVSWHLRSAAVESLRREAGVLDPKVRKGAETQGPSYGKVLNAFMSDEENEGDDSGVEERITGRQDGPAKIIEVESDLAVRQISLVWSNGQTAVAQIAKDGEIVRGAVRTRDGERLPQLERLLSGRMDGLVKRLNS</sequence>
<accession>A0A6A6JCX1</accession>
<dbReference type="GO" id="GO:0005634">
    <property type="term" value="C:nucleus"/>
    <property type="evidence" value="ECO:0007669"/>
    <property type="project" value="UniProtKB-SubCell"/>
</dbReference>